<proteinExistence type="predicted"/>
<reference evidence="2 3" key="1">
    <citation type="submission" date="2020-12" db="EMBL/GenBank/DDBJ databases">
        <title>Genome sequence of clinical Mycobacterium intracellulare strains.</title>
        <authorList>
            <person name="Tateishi Y."/>
            <person name="Matsumoto S."/>
            <person name="Fukushima Y."/>
            <person name="Nakajima C."/>
            <person name="Suzuki Y."/>
        </authorList>
    </citation>
    <scope>NUCLEOTIDE SEQUENCE [LARGE SCALE GENOMIC DNA]</scope>
    <source>
        <strain evidence="2 3">M018</strain>
    </source>
</reference>
<gene>
    <name evidence="2" type="ORF">MINTM018_20800</name>
</gene>
<dbReference type="Proteomes" id="UP000595205">
    <property type="component" value="Chromosome"/>
</dbReference>
<protein>
    <submittedName>
        <fullName evidence="2">Uncharacterized protein</fullName>
    </submittedName>
</protein>
<sequence length="196" mass="21103">MGYDGRLRYSNRCNATNKRGKPCGAWAVRGTAVCKVHGGMAPQVRRKAAERQAAAQDEVLRSLAKAMEANGVTARTAGDGLPAPWGERLKAALKIVEGRYERPARRATRPAGPPTPPKAAAPVAQPAPQEHPEAQAERPATPLPHAERPVPLRPAFAEPTEPPKRGLTTAEDAMADVARANRRAGALNQGKRRRRR</sequence>
<accession>A0A7R7MSN9</accession>
<feature type="region of interest" description="Disordered" evidence="1">
    <location>
        <begin position="100"/>
        <end position="196"/>
    </location>
</feature>
<evidence type="ECO:0000256" key="1">
    <source>
        <dbReference type="SAM" id="MobiDB-lite"/>
    </source>
</evidence>
<evidence type="ECO:0000313" key="2">
    <source>
        <dbReference type="EMBL" id="BCO99310.1"/>
    </source>
</evidence>
<evidence type="ECO:0000313" key="3">
    <source>
        <dbReference type="Proteomes" id="UP000595205"/>
    </source>
</evidence>
<dbReference type="EMBL" id="AP024255">
    <property type="protein sequence ID" value="BCO99310.1"/>
    <property type="molecule type" value="Genomic_DNA"/>
</dbReference>
<name>A0A7R7MSN9_MYCIT</name>
<dbReference type="AlphaFoldDB" id="A0A7R7MSN9"/>
<organism evidence="2 3">
    <name type="scientific">Mycobacterium intracellulare</name>
    <dbReference type="NCBI Taxonomy" id="1767"/>
    <lineage>
        <taxon>Bacteria</taxon>
        <taxon>Bacillati</taxon>
        <taxon>Actinomycetota</taxon>
        <taxon>Actinomycetes</taxon>
        <taxon>Mycobacteriales</taxon>
        <taxon>Mycobacteriaceae</taxon>
        <taxon>Mycobacterium</taxon>
        <taxon>Mycobacterium avium complex (MAC)</taxon>
    </lineage>
</organism>